<dbReference type="SMART" id="SM00631">
    <property type="entry name" value="Zn_pept"/>
    <property type="match status" value="1"/>
</dbReference>
<keyword evidence="5" id="KW-0121">Carboxypeptidase</keyword>
<dbReference type="GO" id="GO:0008270">
    <property type="term" value="F:zinc ion binding"/>
    <property type="evidence" value="ECO:0007669"/>
    <property type="project" value="InterPro"/>
</dbReference>
<accession>A0A316AGK6</accession>
<evidence type="ECO:0000313" key="5">
    <source>
        <dbReference type="EMBL" id="PWJ56833.1"/>
    </source>
</evidence>
<keyword evidence="5" id="KW-0378">Hydrolase</keyword>
<dbReference type="PROSITE" id="PS52035">
    <property type="entry name" value="PEPTIDASE_M14"/>
    <property type="match status" value="1"/>
</dbReference>
<dbReference type="GO" id="GO:0004181">
    <property type="term" value="F:metallocarboxypeptidase activity"/>
    <property type="evidence" value="ECO:0007669"/>
    <property type="project" value="InterPro"/>
</dbReference>
<gene>
    <name evidence="5" type="ORF">CLV98_110144</name>
</gene>
<evidence type="ECO:0000256" key="1">
    <source>
        <dbReference type="ARBA" id="ARBA00001947"/>
    </source>
</evidence>
<dbReference type="GO" id="GO:0006508">
    <property type="term" value="P:proteolysis"/>
    <property type="evidence" value="ECO:0007669"/>
    <property type="project" value="InterPro"/>
</dbReference>
<sequence length="607" mass="68776">MGSIMAQSILPPVLDWHGKSEALVAAPNDPWITPIEQSGFRTTPDYKETMAWFNKLAAASPLIAMRSVGKSVEGRDIYMLVASTDTNKSPEALRNSKKPLLLVQAGIHSGEIDGKDAGMMLLRDIAFGQKKALLERVNFLFIPILSVDAHENSSPYNRPNQRGPENMGWRTNAQNLNLNRDYTKLDTKEVRAVIGVINDYDPELYMDIHVTDGADYQFDITYTGAGVQGNSPGIASWLETKFKPFVDDGLRAQGHIPGPLMFALNDRDFSKGNVAIMGGPRFSDTYGIMRHLGAILVENHSLKPYKQRVLGTYVLLERTLKLLGTEGKSLQKVTASDKDLREAQVPMAYKIPQMKNQVDFQSMSLLEFSDQTVQRPDSMLLLGMDSKIRKSAITQSEYIEWMGRPITKKIAYYKESEPIGFITRPKGYWVPASCDEVIERLKIHGIEMEVLAAPRMVEVEMYRIEDAHFENENHEPFPYEGHMQVSGKARSELRKQEYAAGSVFITTDQPLGDLAIHLLEPTSKDSFFSWGFFLNIFQRTEYIEAYVMEPLAQRMLEESPELKAEFERKLKEDQDFAKDPGAILGWFYGKTKYYDDRYLLYPVGRAL</sequence>
<dbReference type="PANTHER" id="PTHR11705:SF145">
    <property type="entry name" value="PEPTIDASE M14 CARBOXYPEPTIDASE A DOMAIN-CONTAINING PROTEIN"/>
    <property type="match status" value="1"/>
</dbReference>
<protein>
    <submittedName>
        <fullName evidence="5">Zinc carboxypeptidase</fullName>
    </submittedName>
</protein>
<name>A0A316AGK6_9BACT</name>
<comment type="caution">
    <text evidence="5">The sequence shown here is derived from an EMBL/GenBank/DDBJ whole genome shotgun (WGS) entry which is preliminary data.</text>
</comment>
<keyword evidence="6" id="KW-1185">Reference proteome</keyword>
<evidence type="ECO:0000256" key="2">
    <source>
        <dbReference type="ARBA" id="ARBA00005988"/>
    </source>
</evidence>
<dbReference type="AlphaFoldDB" id="A0A316AGK6"/>
<organism evidence="5 6">
    <name type="scientific">Dyadobacter jejuensis</name>
    <dbReference type="NCBI Taxonomy" id="1082580"/>
    <lineage>
        <taxon>Bacteria</taxon>
        <taxon>Pseudomonadati</taxon>
        <taxon>Bacteroidota</taxon>
        <taxon>Cytophagia</taxon>
        <taxon>Cytophagales</taxon>
        <taxon>Spirosomataceae</taxon>
        <taxon>Dyadobacter</taxon>
    </lineage>
</organism>
<dbReference type="PANTHER" id="PTHR11705">
    <property type="entry name" value="PROTEASE FAMILY M14 CARBOXYPEPTIDASE A,B"/>
    <property type="match status" value="1"/>
</dbReference>
<evidence type="ECO:0000256" key="3">
    <source>
        <dbReference type="PROSITE-ProRule" id="PRU01379"/>
    </source>
</evidence>
<comment type="similarity">
    <text evidence="2 3">Belongs to the peptidase M14 family.</text>
</comment>
<proteinExistence type="inferred from homology"/>
<dbReference type="EMBL" id="QGDT01000010">
    <property type="protein sequence ID" value="PWJ56833.1"/>
    <property type="molecule type" value="Genomic_DNA"/>
</dbReference>
<dbReference type="Pfam" id="PF00246">
    <property type="entry name" value="Peptidase_M14"/>
    <property type="match status" value="1"/>
</dbReference>
<evidence type="ECO:0000313" key="6">
    <source>
        <dbReference type="Proteomes" id="UP000245880"/>
    </source>
</evidence>
<feature type="domain" description="Peptidase M14" evidence="4">
    <location>
        <begin position="42"/>
        <end position="338"/>
    </location>
</feature>
<comment type="caution">
    <text evidence="3">Lacks conserved residue(s) required for the propagation of feature annotation.</text>
</comment>
<dbReference type="Proteomes" id="UP000245880">
    <property type="component" value="Unassembled WGS sequence"/>
</dbReference>
<dbReference type="SUPFAM" id="SSF53187">
    <property type="entry name" value="Zn-dependent exopeptidases"/>
    <property type="match status" value="1"/>
</dbReference>
<dbReference type="CDD" id="cd06241">
    <property type="entry name" value="M14-like"/>
    <property type="match status" value="1"/>
</dbReference>
<reference evidence="5 6" key="1">
    <citation type="submission" date="2018-03" db="EMBL/GenBank/DDBJ databases">
        <title>Genomic Encyclopedia of Archaeal and Bacterial Type Strains, Phase II (KMG-II): from individual species to whole genera.</title>
        <authorList>
            <person name="Goeker M."/>
        </authorList>
    </citation>
    <scope>NUCLEOTIDE SEQUENCE [LARGE SCALE GENOMIC DNA]</scope>
    <source>
        <strain evidence="5 6">DSM 100346</strain>
    </source>
</reference>
<dbReference type="Gene3D" id="3.40.630.10">
    <property type="entry name" value="Zn peptidases"/>
    <property type="match status" value="1"/>
</dbReference>
<dbReference type="GO" id="GO:0005615">
    <property type="term" value="C:extracellular space"/>
    <property type="evidence" value="ECO:0007669"/>
    <property type="project" value="TreeGrafter"/>
</dbReference>
<keyword evidence="5" id="KW-0645">Protease</keyword>
<dbReference type="InterPro" id="IPR000834">
    <property type="entry name" value="Peptidase_M14"/>
</dbReference>
<comment type="cofactor">
    <cofactor evidence="1">
        <name>Zn(2+)</name>
        <dbReference type="ChEBI" id="CHEBI:29105"/>
    </cofactor>
</comment>
<evidence type="ECO:0000259" key="4">
    <source>
        <dbReference type="PROSITE" id="PS52035"/>
    </source>
</evidence>